<dbReference type="SMART" id="SM00895">
    <property type="entry name" value="FCD"/>
    <property type="match status" value="1"/>
</dbReference>
<dbReference type="Gene3D" id="1.10.10.10">
    <property type="entry name" value="Winged helix-like DNA-binding domain superfamily/Winged helix DNA-binding domain"/>
    <property type="match status" value="1"/>
</dbReference>
<feature type="domain" description="HTH gntR-type" evidence="5">
    <location>
        <begin position="20"/>
        <end position="87"/>
    </location>
</feature>
<dbReference type="InterPro" id="IPR011711">
    <property type="entry name" value="GntR_C"/>
</dbReference>
<dbReference type="Gene3D" id="1.20.120.530">
    <property type="entry name" value="GntR ligand-binding domain-like"/>
    <property type="match status" value="1"/>
</dbReference>
<feature type="compositionally biased region" description="Low complexity" evidence="4">
    <location>
        <begin position="1"/>
        <end position="18"/>
    </location>
</feature>
<feature type="region of interest" description="Disordered" evidence="4">
    <location>
        <begin position="1"/>
        <end position="21"/>
    </location>
</feature>
<proteinExistence type="predicted"/>
<keyword evidence="2" id="KW-0238">DNA-binding</keyword>
<evidence type="ECO:0000256" key="2">
    <source>
        <dbReference type="ARBA" id="ARBA00023125"/>
    </source>
</evidence>
<protein>
    <submittedName>
        <fullName evidence="6">GntR family transcriptional regulator</fullName>
    </submittedName>
</protein>
<evidence type="ECO:0000313" key="6">
    <source>
        <dbReference type="EMBL" id="QJW85173.1"/>
    </source>
</evidence>
<gene>
    <name evidence="6" type="ORF">HK414_22255</name>
</gene>
<reference evidence="6 7" key="1">
    <citation type="submission" date="2020-05" db="EMBL/GenBank/DDBJ databases">
        <title>Ramlibacter rhizophilus sp. nov., isolated from rhizosphere soil of national flower Mugunghwa from South Korea.</title>
        <authorList>
            <person name="Zheng-Fei Y."/>
            <person name="Huan T."/>
        </authorList>
    </citation>
    <scope>NUCLEOTIDE SEQUENCE [LARGE SCALE GENOMIC DNA]</scope>
    <source>
        <strain evidence="6 7">H242</strain>
    </source>
</reference>
<dbReference type="PANTHER" id="PTHR43537:SF49">
    <property type="entry name" value="TRANSCRIPTIONAL REGULATORY PROTEIN"/>
    <property type="match status" value="1"/>
</dbReference>
<dbReference type="InterPro" id="IPR008920">
    <property type="entry name" value="TF_FadR/GntR_C"/>
</dbReference>
<dbReference type="SUPFAM" id="SSF48008">
    <property type="entry name" value="GntR ligand-binding domain-like"/>
    <property type="match status" value="1"/>
</dbReference>
<dbReference type="Pfam" id="PF00392">
    <property type="entry name" value="GntR"/>
    <property type="match status" value="1"/>
</dbReference>
<accession>A0ABX6P515</accession>
<sequence length="231" mass="25899">MKARKSAAPAPAPSFDDPSLPRGEQAYRYLRAAIQSGSLKPGDRLREGELALHIGLSRTPIREALAKLEADGLVVHDASRGIMVAELDYRMVTELYYMREVLEGTAARLPAQHASEVEISILEDLCRQYGESLDNEALLEQSNRHFHDTLYRCSHNRYLISMVNGLHDTLSLLGRTTLAKPERAEETLREHRAIVDAITNRDADAAEQALRNHIRAAQKVRMTQLFTGRST</sequence>
<dbReference type="Pfam" id="PF07729">
    <property type="entry name" value="FCD"/>
    <property type="match status" value="1"/>
</dbReference>
<dbReference type="PROSITE" id="PS50949">
    <property type="entry name" value="HTH_GNTR"/>
    <property type="match status" value="1"/>
</dbReference>
<keyword evidence="3" id="KW-0804">Transcription</keyword>
<evidence type="ECO:0000256" key="1">
    <source>
        <dbReference type="ARBA" id="ARBA00023015"/>
    </source>
</evidence>
<dbReference type="SMART" id="SM00345">
    <property type="entry name" value="HTH_GNTR"/>
    <property type="match status" value="1"/>
</dbReference>
<evidence type="ECO:0000259" key="5">
    <source>
        <dbReference type="PROSITE" id="PS50949"/>
    </source>
</evidence>
<dbReference type="InterPro" id="IPR036390">
    <property type="entry name" value="WH_DNA-bd_sf"/>
</dbReference>
<evidence type="ECO:0000256" key="3">
    <source>
        <dbReference type="ARBA" id="ARBA00023163"/>
    </source>
</evidence>
<dbReference type="EMBL" id="CP053418">
    <property type="protein sequence ID" value="QJW85173.1"/>
    <property type="molecule type" value="Genomic_DNA"/>
</dbReference>
<evidence type="ECO:0000313" key="7">
    <source>
        <dbReference type="Proteomes" id="UP000500826"/>
    </source>
</evidence>
<reference evidence="6 7" key="2">
    <citation type="submission" date="2020-05" db="EMBL/GenBank/DDBJ databases">
        <authorList>
            <person name="Khan S.A."/>
            <person name="Jeon C.O."/>
            <person name="Chun B.H."/>
        </authorList>
    </citation>
    <scope>NUCLEOTIDE SEQUENCE [LARGE SCALE GENOMIC DNA]</scope>
    <source>
        <strain evidence="6 7">H242</strain>
    </source>
</reference>
<dbReference type="PANTHER" id="PTHR43537">
    <property type="entry name" value="TRANSCRIPTIONAL REGULATOR, GNTR FAMILY"/>
    <property type="match status" value="1"/>
</dbReference>
<keyword evidence="1" id="KW-0805">Transcription regulation</keyword>
<dbReference type="InterPro" id="IPR036388">
    <property type="entry name" value="WH-like_DNA-bd_sf"/>
</dbReference>
<evidence type="ECO:0000256" key="4">
    <source>
        <dbReference type="SAM" id="MobiDB-lite"/>
    </source>
</evidence>
<dbReference type="SUPFAM" id="SSF46785">
    <property type="entry name" value="Winged helix' DNA-binding domain"/>
    <property type="match status" value="1"/>
</dbReference>
<dbReference type="InterPro" id="IPR000524">
    <property type="entry name" value="Tscrpt_reg_HTH_GntR"/>
</dbReference>
<keyword evidence="7" id="KW-1185">Reference proteome</keyword>
<dbReference type="PRINTS" id="PR00035">
    <property type="entry name" value="HTHGNTR"/>
</dbReference>
<dbReference type="Proteomes" id="UP000500826">
    <property type="component" value="Chromosome"/>
</dbReference>
<name>A0ABX6P515_9BURK</name>
<dbReference type="CDD" id="cd07377">
    <property type="entry name" value="WHTH_GntR"/>
    <property type="match status" value="1"/>
</dbReference>
<organism evidence="6 7">
    <name type="scientific">Ramlibacter terrae</name>
    <dbReference type="NCBI Taxonomy" id="2732511"/>
    <lineage>
        <taxon>Bacteria</taxon>
        <taxon>Pseudomonadati</taxon>
        <taxon>Pseudomonadota</taxon>
        <taxon>Betaproteobacteria</taxon>
        <taxon>Burkholderiales</taxon>
        <taxon>Comamonadaceae</taxon>
        <taxon>Ramlibacter</taxon>
    </lineage>
</organism>